<sequence>MSLSIFMFLLLVIASLTGLFTEAVKKQLSEYSKSYHSNMLAGMISICIGIFICVGYIIYSGLSITPTLIVSCIALIILGWLSAMVGYDKVVQTISQVKGGASNDDN</sequence>
<keyword evidence="1" id="KW-0472">Membrane</keyword>
<accession>A0A645EGZ6</accession>
<evidence type="ECO:0000313" key="2">
    <source>
        <dbReference type="EMBL" id="MPN01278.1"/>
    </source>
</evidence>
<comment type="caution">
    <text evidence="2">The sequence shown here is derived from an EMBL/GenBank/DDBJ whole genome shotgun (WGS) entry which is preliminary data.</text>
</comment>
<protein>
    <submittedName>
        <fullName evidence="2">Uncharacterized protein</fullName>
    </submittedName>
</protein>
<dbReference type="AlphaFoldDB" id="A0A645EGZ6"/>
<keyword evidence="1" id="KW-1133">Transmembrane helix</keyword>
<gene>
    <name evidence="2" type="ORF">SDC9_148484</name>
</gene>
<proteinExistence type="predicted"/>
<feature type="transmembrane region" description="Helical" evidence="1">
    <location>
        <begin position="66"/>
        <end position="87"/>
    </location>
</feature>
<reference evidence="2" key="1">
    <citation type="submission" date="2019-08" db="EMBL/GenBank/DDBJ databases">
        <authorList>
            <person name="Kucharzyk K."/>
            <person name="Murdoch R.W."/>
            <person name="Higgins S."/>
            <person name="Loffler F."/>
        </authorList>
    </citation>
    <scope>NUCLEOTIDE SEQUENCE</scope>
</reference>
<organism evidence="2">
    <name type="scientific">bioreactor metagenome</name>
    <dbReference type="NCBI Taxonomy" id="1076179"/>
    <lineage>
        <taxon>unclassified sequences</taxon>
        <taxon>metagenomes</taxon>
        <taxon>ecological metagenomes</taxon>
    </lineage>
</organism>
<keyword evidence="1" id="KW-0812">Transmembrane</keyword>
<feature type="transmembrane region" description="Helical" evidence="1">
    <location>
        <begin position="39"/>
        <end position="59"/>
    </location>
</feature>
<evidence type="ECO:0000256" key="1">
    <source>
        <dbReference type="SAM" id="Phobius"/>
    </source>
</evidence>
<dbReference type="EMBL" id="VSSQ01047298">
    <property type="protein sequence ID" value="MPN01278.1"/>
    <property type="molecule type" value="Genomic_DNA"/>
</dbReference>
<name>A0A645EGZ6_9ZZZZ</name>